<dbReference type="AlphaFoldDB" id="A0A1J5PWB9"/>
<comment type="caution">
    <text evidence="1">The sequence shown here is derived from an EMBL/GenBank/DDBJ whole genome shotgun (WGS) entry which is preliminary data.</text>
</comment>
<proteinExistence type="predicted"/>
<evidence type="ECO:0000313" key="1">
    <source>
        <dbReference type="EMBL" id="OIQ71836.1"/>
    </source>
</evidence>
<name>A0A1J5PWB9_9ZZZZ</name>
<reference evidence="1" key="1">
    <citation type="submission" date="2016-10" db="EMBL/GenBank/DDBJ databases">
        <title>Sequence of Gallionella enrichment culture.</title>
        <authorList>
            <person name="Poehlein A."/>
            <person name="Muehling M."/>
            <person name="Daniel R."/>
        </authorList>
    </citation>
    <scope>NUCLEOTIDE SEQUENCE</scope>
</reference>
<accession>A0A1J5PWB9</accession>
<dbReference type="EMBL" id="MLJW01003540">
    <property type="protein sequence ID" value="OIQ71836.1"/>
    <property type="molecule type" value="Genomic_DNA"/>
</dbReference>
<organism evidence="1">
    <name type="scientific">mine drainage metagenome</name>
    <dbReference type="NCBI Taxonomy" id="410659"/>
    <lineage>
        <taxon>unclassified sequences</taxon>
        <taxon>metagenomes</taxon>
        <taxon>ecological metagenomes</taxon>
    </lineage>
</organism>
<gene>
    <name evidence="1" type="ORF">GALL_465440</name>
</gene>
<protein>
    <submittedName>
        <fullName evidence="1">Uncharacterized protein</fullName>
    </submittedName>
</protein>
<sequence>MPGTGWSPQPVPYGADQTVYLVVDNFSANGTVYRETEVERADFETIIVDFLTGQFNDPVRVIAFNSLEHWSDDVSEAIATEIQTRCDIEGASVPEHIRDFVDRYSGPVRQLTLRPGIPGQSCQQAVSRRAT</sequence>